<comment type="caution">
    <text evidence="3">The sequence shown here is derived from an EMBL/GenBank/DDBJ whole genome shotgun (WGS) entry which is preliminary data.</text>
</comment>
<sequence length="868" mass="100812">MRLSPLYIYRETHFPLAYVRPFLGDLGLEYERLMERLDDLVHEIHRLTSLMEAEIKLIPDDQDRRAAINFKRDLFNMRSSASDKFCLLQDAFSQETRVNIKIILNKLDQLSAEQAELHAEYEKTYLMERRWIQQVYHDDMELRNALILLNSAIFKNLEAYLCTDIDKHNRQLRKLDYVLLRFLTRAVMKTSPFANLTYSGVGSFSKPAASGRKRLYPRINDAILLRVFDRICLFPKIAEKLSYQLNDTLMEKEGKYYITVLKDGEKKRKLYKASQQLCVLPVNPAIASLFAELKKAEQLPYHHILECLNKNGVEKEKSMKLIFYLIENGVLERTLYMNGQMEDLVEELLINLRKLEFDHPCLSQLSRLQILLMGLRDKMGSYSCLEEVYQLIERVTRPFGLNFERRDMLYIDGIDETHQTQNRSGERNWQQPLADFEWMTMAFDVTLKMRYNASLFFKERYGLDWAPNNAQEMSGVLRDLAQALFFDQELFETGRGRFKEDSHFASDKANQLHQMARMIINHLKSQMGSAEISLDEDFVKPIVKGIQDVIGGELISHSFFVQCSEEKMVVNHIYKGYGMFFARFLKYLNFTDDDYESYVQDCFEDKGITDIRNTFGFNANLRKSVVKQAFQLPISTENGSDGALTWRDLGLKYNDHTNLLEFYEKQSGEVIRPQFLGTLTLLATPPILNVFDTLASHGTLYFDLGEVLIQEQLQAGVNQPVSKIPRVSMAEGNLVLSRAKWVIRTADLIGACGNVGKHFETWCKIVAFCAQHDIPRQFYLRPYTIDLSQMENLSDRKPQFINLSSPLLFHLLMQIIEKNDYILIEEELPAIGSDRNSVTEYIYEITHNGGEEQWNSKACNAFSTTTMH</sequence>
<accession>A0A920CRG7</accession>
<dbReference type="RefSeq" id="WP_212977328.1">
    <property type="nucleotide sequence ID" value="NZ_AP025343.1"/>
</dbReference>
<evidence type="ECO:0000259" key="2">
    <source>
        <dbReference type="Pfam" id="PF04738"/>
    </source>
</evidence>
<protein>
    <submittedName>
        <fullName evidence="3">Lanthionine biosynthesis protein</fullName>
    </submittedName>
</protein>
<name>A0A920CRG7_9BACL</name>
<evidence type="ECO:0000313" key="4">
    <source>
        <dbReference type="Proteomes" id="UP000682811"/>
    </source>
</evidence>
<evidence type="ECO:0000313" key="3">
    <source>
        <dbReference type="EMBL" id="GIO46287.1"/>
    </source>
</evidence>
<dbReference type="Pfam" id="PF04738">
    <property type="entry name" value="Lant_dehydr_N"/>
    <property type="match status" value="1"/>
</dbReference>
<gene>
    <name evidence="3" type="ORF">J34TS1_10520</name>
</gene>
<keyword evidence="1" id="KW-0175">Coiled coil</keyword>
<dbReference type="Proteomes" id="UP000682811">
    <property type="component" value="Unassembled WGS sequence"/>
</dbReference>
<dbReference type="EMBL" id="BORT01000003">
    <property type="protein sequence ID" value="GIO46287.1"/>
    <property type="molecule type" value="Genomic_DNA"/>
</dbReference>
<reference evidence="3 4" key="1">
    <citation type="submission" date="2021-03" db="EMBL/GenBank/DDBJ databases">
        <title>Antimicrobial resistance genes in bacteria isolated from Japanese honey, and their potential for conferring macrolide and lincosamide resistance in the American foulbrood pathogen Paenibacillus larvae.</title>
        <authorList>
            <person name="Okamoto M."/>
            <person name="Kumagai M."/>
            <person name="Kanamori H."/>
            <person name="Takamatsu D."/>
        </authorList>
    </citation>
    <scope>NUCLEOTIDE SEQUENCE [LARGE SCALE GENOMIC DNA]</scope>
    <source>
        <strain evidence="3 4">J34TS1</strain>
    </source>
</reference>
<feature type="domain" description="Lantibiotic dehydratase N-terminal" evidence="2">
    <location>
        <begin position="139"/>
        <end position="412"/>
    </location>
</feature>
<evidence type="ECO:0000256" key="1">
    <source>
        <dbReference type="SAM" id="Coils"/>
    </source>
</evidence>
<organism evidence="3 4">
    <name type="scientific">Paenibacillus azoreducens</name>
    <dbReference type="NCBI Taxonomy" id="116718"/>
    <lineage>
        <taxon>Bacteria</taxon>
        <taxon>Bacillati</taxon>
        <taxon>Bacillota</taxon>
        <taxon>Bacilli</taxon>
        <taxon>Bacillales</taxon>
        <taxon>Paenibacillaceae</taxon>
        <taxon>Paenibacillus</taxon>
    </lineage>
</organism>
<proteinExistence type="predicted"/>
<keyword evidence="4" id="KW-1185">Reference proteome</keyword>
<feature type="coiled-coil region" evidence="1">
    <location>
        <begin position="23"/>
        <end position="50"/>
    </location>
</feature>
<dbReference type="AlphaFoldDB" id="A0A920CRG7"/>
<dbReference type="InterPro" id="IPR006827">
    <property type="entry name" value="Lant_deHydtase_N"/>
</dbReference>